<name>A0A7J9BCX2_GOSGO</name>
<evidence type="ECO:0000256" key="3">
    <source>
        <dbReference type="ARBA" id="ARBA00022691"/>
    </source>
</evidence>
<keyword evidence="1" id="KW-0489">Methyltransferase</keyword>
<dbReference type="InterPro" id="IPR016461">
    <property type="entry name" value="COMT-like"/>
</dbReference>
<dbReference type="AlphaFoldDB" id="A0A7J9BCX2"/>
<dbReference type="GO" id="GO:0008171">
    <property type="term" value="F:O-methyltransferase activity"/>
    <property type="evidence" value="ECO:0007669"/>
    <property type="project" value="InterPro"/>
</dbReference>
<evidence type="ECO:0000259" key="4">
    <source>
        <dbReference type="Pfam" id="PF00891"/>
    </source>
</evidence>
<dbReference type="InterPro" id="IPR029063">
    <property type="entry name" value="SAM-dependent_MTases_sf"/>
</dbReference>
<comment type="caution">
    <text evidence="5">The sequence shown here is derived from an EMBL/GenBank/DDBJ whole genome shotgun (WGS) entry which is preliminary data.</text>
</comment>
<dbReference type="GO" id="GO:0032259">
    <property type="term" value="P:methylation"/>
    <property type="evidence" value="ECO:0007669"/>
    <property type="project" value="UniProtKB-KW"/>
</dbReference>
<feature type="domain" description="O-methyltransferase C-terminal" evidence="4">
    <location>
        <begin position="22"/>
        <end position="78"/>
    </location>
</feature>
<proteinExistence type="predicted"/>
<keyword evidence="6" id="KW-1185">Reference proteome</keyword>
<keyword evidence="3" id="KW-0949">S-adenosyl-L-methionine</keyword>
<protein>
    <recommendedName>
        <fullName evidence="4">O-methyltransferase C-terminal domain-containing protein</fullName>
    </recommendedName>
</protein>
<accession>A0A7J9BCX2</accession>
<dbReference type="Gene3D" id="3.40.50.150">
    <property type="entry name" value="Vaccinia Virus protein VP39"/>
    <property type="match status" value="1"/>
</dbReference>
<dbReference type="Proteomes" id="UP000593579">
    <property type="component" value="Unassembled WGS sequence"/>
</dbReference>
<reference evidence="5 6" key="1">
    <citation type="journal article" date="2019" name="Genome Biol. Evol.">
        <title>Insights into the evolution of the New World diploid cottons (Gossypium, subgenus Houzingenia) based on genome sequencing.</title>
        <authorList>
            <person name="Grover C.E."/>
            <person name="Arick M.A. 2nd"/>
            <person name="Thrash A."/>
            <person name="Conover J.L."/>
            <person name="Sanders W.S."/>
            <person name="Peterson D.G."/>
            <person name="Frelichowski J.E."/>
            <person name="Scheffler J.A."/>
            <person name="Scheffler B.E."/>
            <person name="Wendel J.F."/>
        </authorList>
    </citation>
    <scope>NUCLEOTIDE SEQUENCE [LARGE SCALE GENOMIC DNA]</scope>
    <source>
        <strain evidence="5">5</strain>
        <tissue evidence="5">Leaf</tissue>
    </source>
</reference>
<feature type="non-terminal residue" evidence="5">
    <location>
        <position position="84"/>
    </location>
</feature>
<dbReference type="Pfam" id="PF00891">
    <property type="entry name" value="Methyltransf_2"/>
    <property type="match status" value="1"/>
</dbReference>
<sequence>MAWCVQPRLSPEQSCWGYKEVFNSIRSLVDVGGRTGGLISNIVKAYPHIKGVNFDLPYVVLTTLAYNRVCHVGGDMFHVISNVD</sequence>
<dbReference type="EMBL" id="JABEZY010000002">
    <property type="protein sequence ID" value="MBA0734187.1"/>
    <property type="molecule type" value="Genomic_DNA"/>
</dbReference>
<dbReference type="InterPro" id="IPR001077">
    <property type="entry name" value="COMT_C"/>
</dbReference>
<dbReference type="PROSITE" id="PS51683">
    <property type="entry name" value="SAM_OMT_II"/>
    <property type="match status" value="1"/>
</dbReference>
<evidence type="ECO:0000313" key="6">
    <source>
        <dbReference type="Proteomes" id="UP000593579"/>
    </source>
</evidence>
<dbReference type="PANTHER" id="PTHR11746">
    <property type="entry name" value="O-METHYLTRANSFERASE"/>
    <property type="match status" value="1"/>
</dbReference>
<dbReference type="SUPFAM" id="SSF53335">
    <property type="entry name" value="S-adenosyl-L-methionine-dependent methyltransferases"/>
    <property type="match status" value="1"/>
</dbReference>
<dbReference type="OrthoDB" id="1606438at2759"/>
<organism evidence="5 6">
    <name type="scientific">Gossypium gossypioides</name>
    <name type="common">Mexican cotton</name>
    <name type="synonym">Selera gossypioides</name>
    <dbReference type="NCBI Taxonomy" id="34282"/>
    <lineage>
        <taxon>Eukaryota</taxon>
        <taxon>Viridiplantae</taxon>
        <taxon>Streptophyta</taxon>
        <taxon>Embryophyta</taxon>
        <taxon>Tracheophyta</taxon>
        <taxon>Spermatophyta</taxon>
        <taxon>Magnoliopsida</taxon>
        <taxon>eudicotyledons</taxon>
        <taxon>Gunneridae</taxon>
        <taxon>Pentapetalae</taxon>
        <taxon>rosids</taxon>
        <taxon>malvids</taxon>
        <taxon>Malvales</taxon>
        <taxon>Malvaceae</taxon>
        <taxon>Malvoideae</taxon>
        <taxon>Gossypium</taxon>
    </lineage>
</organism>
<gene>
    <name evidence="5" type="ORF">Gogos_018130</name>
</gene>
<evidence type="ECO:0000313" key="5">
    <source>
        <dbReference type="EMBL" id="MBA0734187.1"/>
    </source>
</evidence>
<evidence type="ECO:0000256" key="2">
    <source>
        <dbReference type="ARBA" id="ARBA00022679"/>
    </source>
</evidence>
<evidence type="ECO:0000256" key="1">
    <source>
        <dbReference type="ARBA" id="ARBA00022603"/>
    </source>
</evidence>
<keyword evidence="2" id="KW-0808">Transferase</keyword>